<reference evidence="2 3" key="1">
    <citation type="journal article" date="2015" name="Genome Biol.">
        <title>Comparative genomics of Steinernema reveals deeply conserved gene regulatory networks.</title>
        <authorList>
            <person name="Dillman A.R."/>
            <person name="Macchietto M."/>
            <person name="Porter C.F."/>
            <person name="Rogers A."/>
            <person name="Williams B."/>
            <person name="Antoshechkin I."/>
            <person name="Lee M.M."/>
            <person name="Goodwin Z."/>
            <person name="Lu X."/>
            <person name="Lewis E.E."/>
            <person name="Goodrich-Blair H."/>
            <person name="Stock S.P."/>
            <person name="Adams B.J."/>
            <person name="Sternberg P.W."/>
            <person name="Mortazavi A."/>
        </authorList>
    </citation>
    <scope>NUCLEOTIDE SEQUENCE [LARGE SCALE GENOMIC DNA]</scope>
    <source>
        <strain evidence="2 3">ALL</strain>
    </source>
</reference>
<reference evidence="2 3" key="2">
    <citation type="journal article" date="2019" name="G3 (Bethesda)">
        <title>Hybrid Assembly of the Genome of the Entomopathogenic Nematode Steinernema carpocapsae Identifies the X-Chromosome.</title>
        <authorList>
            <person name="Serra L."/>
            <person name="Macchietto M."/>
            <person name="Macias-Munoz A."/>
            <person name="McGill C.J."/>
            <person name="Rodriguez I.M."/>
            <person name="Rodriguez B."/>
            <person name="Murad R."/>
            <person name="Mortazavi A."/>
        </authorList>
    </citation>
    <scope>NUCLEOTIDE SEQUENCE [LARGE SCALE GENOMIC DNA]</scope>
    <source>
        <strain evidence="2 3">ALL</strain>
    </source>
</reference>
<dbReference type="AlphaFoldDB" id="A0A4V6A6Q0"/>
<dbReference type="PROSITE" id="PS00028">
    <property type="entry name" value="ZINC_FINGER_C2H2_1"/>
    <property type="match status" value="2"/>
</dbReference>
<protein>
    <recommendedName>
        <fullName evidence="1">C2H2-type domain-containing protein</fullName>
    </recommendedName>
</protein>
<accession>A0A4V6A6Q0</accession>
<sequence length="308" mass="36872">MWRTYRNLMELREDESEFWRADMMHGRFCRLKGTKKSTKLALYYHFRSKMDFKALEEIFEEGTRKECEKLMEKIDVPKIERMMASYHLGKLKRYNSRYLMIFKCHLCKKELKGLQNTFKQHIGQHEDIPSYCFMKGCSKHFRSYSSLRNHIIQKHDLREADLDSTQYHYLQSAKVAYFDKAATFMDRYFPPESFVRFNDRKVGSTQSLEDVKCCKCGEEFKHPVPRRHHVAAHLGLSTKCVIEGCEATFLDAYYVSAHLSSFHKKRLKDLSERELYAHKMSKEEFNKIMKMEVSKYFPMRIVKDEDSE</sequence>
<evidence type="ECO:0000313" key="2">
    <source>
        <dbReference type="EMBL" id="TKR95135.1"/>
    </source>
</evidence>
<proteinExistence type="predicted"/>
<comment type="caution">
    <text evidence="2">The sequence shown here is derived from an EMBL/GenBank/DDBJ whole genome shotgun (WGS) entry which is preliminary data.</text>
</comment>
<dbReference type="EMBL" id="AZBU02000002">
    <property type="protein sequence ID" value="TKR95135.1"/>
    <property type="molecule type" value="Genomic_DNA"/>
</dbReference>
<feature type="domain" description="C2H2-type" evidence="1">
    <location>
        <begin position="213"/>
        <end position="233"/>
    </location>
</feature>
<evidence type="ECO:0000313" key="3">
    <source>
        <dbReference type="Proteomes" id="UP000298663"/>
    </source>
</evidence>
<name>A0A4V6A6Q0_STECR</name>
<evidence type="ECO:0000259" key="1">
    <source>
        <dbReference type="PROSITE" id="PS00028"/>
    </source>
</evidence>
<dbReference type="InterPro" id="IPR013087">
    <property type="entry name" value="Znf_C2H2_type"/>
</dbReference>
<feature type="domain" description="C2H2-type" evidence="1">
    <location>
        <begin position="132"/>
        <end position="155"/>
    </location>
</feature>
<dbReference type="Proteomes" id="UP000298663">
    <property type="component" value="Unassembled WGS sequence"/>
</dbReference>
<dbReference type="SMART" id="SM00355">
    <property type="entry name" value="ZnF_C2H2"/>
    <property type="match status" value="4"/>
</dbReference>
<organism evidence="2 3">
    <name type="scientific">Steinernema carpocapsae</name>
    <name type="common">Entomopathogenic nematode</name>
    <dbReference type="NCBI Taxonomy" id="34508"/>
    <lineage>
        <taxon>Eukaryota</taxon>
        <taxon>Metazoa</taxon>
        <taxon>Ecdysozoa</taxon>
        <taxon>Nematoda</taxon>
        <taxon>Chromadorea</taxon>
        <taxon>Rhabditida</taxon>
        <taxon>Tylenchina</taxon>
        <taxon>Panagrolaimomorpha</taxon>
        <taxon>Strongyloidoidea</taxon>
        <taxon>Steinernematidae</taxon>
        <taxon>Steinernema</taxon>
    </lineage>
</organism>
<dbReference type="OrthoDB" id="10039931at2759"/>
<keyword evidence="3" id="KW-1185">Reference proteome</keyword>
<gene>
    <name evidence="2" type="ORF">L596_009343</name>
</gene>